<name>A0AAD3M7P8_LATJO</name>
<protein>
    <submittedName>
        <fullName evidence="1">Pyridoxal phosphate phosphatase PHOSPHO2</fullName>
    </submittedName>
</protein>
<reference evidence="1" key="1">
    <citation type="submission" date="2022-08" db="EMBL/GenBank/DDBJ databases">
        <title>Genome sequencing of akame (Lates japonicus).</title>
        <authorList>
            <person name="Hashiguchi Y."/>
            <person name="Takahashi H."/>
        </authorList>
    </citation>
    <scope>NUCLEOTIDE SEQUENCE</scope>
    <source>
        <strain evidence="1">Kochi</strain>
    </source>
</reference>
<dbReference type="EMBL" id="BRZM01003489">
    <property type="protein sequence ID" value="GLD48716.1"/>
    <property type="molecule type" value="Genomic_DNA"/>
</dbReference>
<keyword evidence="2" id="KW-1185">Reference proteome</keyword>
<dbReference type="Proteomes" id="UP001279410">
    <property type="component" value="Unassembled WGS sequence"/>
</dbReference>
<evidence type="ECO:0000313" key="1">
    <source>
        <dbReference type="EMBL" id="GLD48716.1"/>
    </source>
</evidence>
<comment type="caution">
    <text evidence="1">The sequence shown here is derived from an EMBL/GenBank/DDBJ whole genome shotgun (WGS) entry which is preliminary data.</text>
</comment>
<proteinExistence type="predicted"/>
<gene>
    <name evidence="1" type="ORF">AKAME5_002733100</name>
</gene>
<dbReference type="AlphaFoldDB" id="A0AAD3M7P8"/>
<sequence>MTTSDAWVVRDQESSLTGSTGSSARQTTVAVGQVFTNPAKVNELGSAWSTMLPLSRGDRCPVKPLQKKVLELYLSEQSGGVLDYKPDILREAGTFWASDIMPLRRPSRITNKKVGATETVEKMMAVPNVGEPFCSWLLLMNVCASLQTLP</sequence>
<evidence type="ECO:0000313" key="2">
    <source>
        <dbReference type="Proteomes" id="UP001279410"/>
    </source>
</evidence>
<accession>A0AAD3M7P8</accession>
<organism evidence="1 2">
    <name type="scientific">Lates japonicus</name>
    <name type="common">Japanese lates</name>
    <dbReference type="NCBI Taxonomy" id="270547"/>
    <lineage>
        <taxon>Eukaryota</taxon>
        <taxon>Metazoa</taxon>
        <taxon>Chordata</taxon>
        <taxon>Craniata</taxon>
        <taxon>Vertebrata</taxon>
        <taxon>Euteleostomi</taxon>
        <taxon>Actinopterygii</taxon>
        <taxon>Neopterygii</taxon>
        <taxon>Teleostei</taxon>
        <taxon>Neoteleostei</taxon>
        <taxon>Acanthomorphata</taxon>
        <taxon>Carangaria</taxon>
        <taxon>Carangaria incertae sedis</taxon>
        <taxon>Centropomidae</taxon>
        <taxon>Lates</taxon>
    </lineage>
</organism>